<evidence type="ECO:0000313" key="1">
    <source>
        <dbReference type="EMBL" id="QJA78927.1"/>
    </source>
</evidence>
<proteinExistence type="predicted"/>
<sequence>MLIHHKYILHLEHSKGEKAHPTLGFSKIVLIVPKKRFRKNLKNTNSFHTILWWKDNLLVKVKNIKLERADKTQLPKILSKINRNELMKITGELI</sequence>
<dbReference type="EMBL" id="MT142857">
    <property type="protein sequence ID" value="QJA89630.1"/>
    <property type="molecule type" value="Genomic_DNA"/>
</dbReference>
<evidence type="ECO:0000313" key="2">
    <source>
        <dbReference type="EMBL" id="QJA89630.1"/>
    </source>
</evidence>
<name>A0A6M3L4V6_9ZZZZ</name>
<accession>A0A6M3L4V6</accession>
<organism evidence="2">
    <name type="scientific">viral metagenome</name>
    <dbReference type="NCBI Taxonomy" id="1070528"/>
    <lineage>
        <taxon>unclassified sequences</taxon>
        <taxon>metagenomes</taxon>
        <taxon>organismal metagenomes</taxon>
    </lineage>
</organism>
<gene>
    <name evidence="1" type="ORF">MM415A00968_0031</name>
    <name evidence="2" type="ORF">MM415B02524_0015</name>
</gene>
<protein>
    <submittedName>
        <fullName evidence="2">Uncharacterized protein</fullName>
    </submittedName>
</protein>
<dbReference type="EMBL" id="MT142359">
    <property type="protein sequence ID" value="QJA78927.1"/>
    <property type="molecule type" value="Genomic_DNA"/>
</dbReference>
<reference evidence="2" key="1">
    <citation type="submission" date="2020-03" db="EMBL/GenBank/DDBJ databases">
        <title>The deep terrestrial virosphere.</title>
        <authorList>
            <person name="Holmfeldt K."/>
            <person name="Nilsson E."/>
            <person name="Simone D."/>
            <person name="Lopez-Fernandez M."/>
            <person name="Wu X."/>
            <person name="de Brujin I."/>
            <person name="Lundin D."/>
            <person name="Andersson A."/>
            <person name="Bertilsson S."/>
            <person name="Dopson M."/>
        </authorList>
    </citation>
    <scope>NUCLEOTIDE SEQUENCE</scope>
    <source>
        <strain evidence="1">MM415A00968</strain>
        <strain evidence="2">MM415B02524</strain>
    </source>
</reference>
<dbReference type="AlphaFoldDB" id="A0A6M3L4V6"/>